<dbReference type="PANTHER" id="PTHR35043">
    <property type="entry name" value="TRANSCRIPTION FACTOR DOMAIN-CONTAINING PROTEIN"/>
    <property type="match status" value="1"/>
</dbReference>
<keyword evidence="1" id="KW-0812">Transmembrane</keyword>
<evidence type="ECO:0000313" key="2">
    <source>
        <dbReference type="EMBL" id="PMD53699.1"/>
    </source>
</evidence>
<feature type="transmembrane region" description="Helical" evidence="1">
    <location>
        <begin position="232"/>
        <end position="249"/>
    </location>
</feature>
<dbReference type="RefSeq" id="XP_024730603.1">
    <property type="nucleotide sequence ID" value="XM_024881418.1"/>
</dbReference>
<dbReference type="InParanoid" id="A0A2J6SSI4"/>
<protein>
    <submittedName>
        <fullName evidence="2">Uncharacterized protein</fullName>
    </submittedName>
</protein>
<dbReference type="Proteomes" id="UP000235371">
    <property type="component" value="Unassembled WGS sequence"/>
</dbReference>
<evidence type="ECO:0000256" key="1">
    <source>
        <dbReference type="SAM" id="Phobius"/>
    </source>
</evidence>
<reference evidence="2 3" key="1">
    <citation type="submission" date="2016-04" db="EMBL/GenBank/DDBJ databases">
        <title>A degradative enzymes factory behind the ericoid mycorrhizal symbiosis.</title>
        <authorList>
            <consortium name="DOE Joint Genome Institute"/>
            <person name="Martino E."/>
            <person name="Morin E."/>
            <person name="Grelet G."/>
            <person name="Kuo A."/>
            <person name="Kohler A."/>
            <person name="Daghino S."/>
            <person name="Barry K."/>
            <person name="Choi C."/>
            <person name="Cichocki N."/>
            <person name="Clum A."/>
            <person name="Copeland A."/>
            <person name="Hainaut M."/>
            <person name="Haridas S."/>
            <person name="Labutti K."/>
            <person name="Lindquist E."/>
            <person name="Lipzen A."/>
            <person name="Khouja H.-R."/>
            <person name="Murat C."/>
            <person name="Ohm R."/>
            <person name="Olson A."/>
            <person name="Spatafora J."/>
            <person name="Veneault-Fourrey C."/>
            <person name="Henrissat B."/>
            <person name="Grigoriev I."/>
            <person name="Martin F."/>
            <person name="Perotto S."/>
        </authorList>
    </citation>
    <scope>NUCLEOTIDE SEQUENCE [LARGE SCALE GENOMIC DNA]</scope>
    <source>
        <strain evidence="2 3">E</strain>
    </source>
</reference>
<feature type="transmembrane region" description="Helical" evidence="1">
    <location>
        <begin position="361"/>
        <end position="384"/>
    </location>
</feature>
<feature type="transmembrane region" description="Helical" evidence="1">
    <location>
        <begin position="396"/>
        <end position="416"/>
    </location>
</feature>
<keyword evidence="1" id="KW-0472">Membrane</keyword>
<organism evidence="2 3">
    <name type="scientific">Hyaloscypha bicolor E</name>
    <dbReference type="NCBI Taxonomy" id="1095630"/>
    <lineage>
        <taxon>Eukaryota</taxon>
        <taxon>Fungi</taxon>
        <taxon>Dikarya</taxon>
        <taxon>Ascomycota</taxon>
        <taxon>Pezizomycotina</taxon>
        <taxon>Leotiomycetes</taxon>
        <taxon>Helotiales</taxon>
        <taxon>Hyaloscyphaceae</taxon>
        <taxon>Hyaloscypha</taxon>
        <taxon>Hyaloscypha bicolor</taxon>
    </lineage>
</organism>
<gene>
    <name evidence="2" type="ORF">K444DRAFT_618886</name>
</gene>
<proteinExistence type="predicted"/>
<dbReference type="STRING" id="1095630.A0A2J6SSI4"/>
<dbReference type="AlphaFoldDB" id="A0A2J6SSI4"/>
<accession>A0A2J6SSI4</accession>
<evidence type="ECO:0000313" key="3">
    <source>
        <dbReference type="Proteomes" id="UP000235371"/>
    </source>
</evidence>
<dbReference type="EMBL" id="KZ613871">
    <property type="protein sequence ID" value="PMD53699.1"/>
    <property type="molecule type" value="Genomic_DNA"/>
</dbReference>
<sequence length="444" mass="49487">MAPSLLLFAAVAQGYETFHIQCTSPSTTVNFVSSADKRGTTDILFSCLFTIIACTWTVQHLNVPEQREGRDPGWLGDIKWASKRAWTSTKWMLFTVLAPEFLLAKSVADLRAIDSTMAKFRKFAAEDGVPWTRVHSHFANMGGFVLRVGGDTTEPNDASSMSYSNPYHLDASNILALREAGLLTKLPSITQEEISDKSKSDGLIRAITVVQIVWMMVQIIVRASRNLTISQLEISVLAFASCAIVLYGLNWEKPKGVQVPYALMTYEGEIPRSFLPVLREQKRPNSIVKDFVDILNFVEVDLEDNQLGAPIRNDISYFNAGYSTNSDYVGLLIGSVIFGAIHLAAWNFVFPTSIEKTIWRIASTFCTSGMFVLFGSIMMILGALERFEISTFLTESFLNPIVVLICFGYVLARLFMIVETFRTLFFLPPSAYIATWASNVPHIA</sequence>
<dbReference type="PANTHER" id="PTHR35043:SF7">
    <property type="entry name" value="TRANSCRIPTION FACTOR DOMAIN-CONTAINING PROTEIN"/>
    <property type="match status" value="1"/>
</dbReference>
<dbReference type="GeneID" id="36589495"/>
<dbReference type="OrthoDB" id="3061561at2759"/>
<name>A0A2J6SSI4_9HELO</name>
<keyword evidence="1" id="KW-1133">Transmembrane helix</keyword>
<feature type="transmembrane region" description="Helical" evidence="1">
    <location>
        <begin position="202"/>
        <end position="220"/>
    </location>
</feature>
<feature type="transmembrane region" description="Helical" evidence="1">
    <location>
        <begin position="328"/>
        <end position="349"/>
    </location>
</feature>
<keyword evidence="3" id="KW-1185">Reference proteome</keyword>